<comment type="caution">
    <text evidence="4">The sequence shown here is derived from an EMBL/GenBank/DDBJ whole genome shotgun (WGS) entry which is preliminary data.</text>
</comment>
<dbReference type="PANTHER" id="PTHR23407">
    <property type="entry name" value="ATPASE INHIBITOR/5-FORMYLTETRAHYDROFOLATE CYCLO-LIGASE"/>
    <property type="match status" value="1"/>
</dbReference>
<evidence type="ECO:0000256" key="1">
    <source>
        <dbReference type="ARBA" id="ARBA00010638"/>
    </source>
</evidence>
<gene>
    <name evidence="4" type="ORF">EVA_14274</name>
</gene>
<accession>J9CCG6</accession>
<reference evidence="4" key="1">
    <citation type="journal article" date="2012" name="PLoS ONE">
        <title>Gene sets for utilization of primary and secondary nutrition supplies in the distal gut of endangered iberian lynx.</title>
        <authorList>
            <person name="Alcaide M."/>
            <person name="Messina E."/>
            <person name="Richter M."/>
            <person name="Bargiela R."/>
            <person name="Peplies J."/>
            <person name="Huws S.A."/>
            <person name="Newbold C.J."/>
            <person name="Golyshin P.N."/>
            <person name="Simon M.A."/>
            <person name="Lopez G."/>
            <person name="Yakimov M.M."/>
            <person name="Ferrer M."/>
        </authorList>
    </citation>
    <scope>NUCLEOTIDE SEQUENCE</scope>
</reference>
<dbReference type="Pfam" id="PF01812">
    <property type="entry name" value="5-FTHF_cyc-lig"/>
    <property type="match status" value="1"/>
</dbReference>
<dbReference type="GO" id="GO:0035999">
    <property type="term" value="P:tetrahydrofolate interconversion"/>
    <property type="evidence" value="ECO:0007669"/>
    <property type="project" value="TreeGrafter"/>
</dbReference>
<dbReference type="SUPFAM" id="SSF100950">
    <property type="entry name" value="NagB/RpiA/CoA transferase-like"/>
    <property type="match status" value="1"/>
</dbReference>
<dbReference type="InterPro" id="IPR037171">
    <property type="entry name" value="NagB/RpiA_transferase-like"/>
</dbReference>
<evidence type="ECO:0000313" key="4">
    <source>
        <dbReference type="EMBL" id="EJW97620.1"/>
    </source>
</evidence>
<dbReference type="GO" id="GO:0005524">
    <property type="term" value="F:ATP binding"/>
    <property type="evidence" value="ECO:0007669"/>
    <property type="project" value="UniProtKB-KW"/>
</dbReference>
<dbReference type="AlphaFoldDB" id="J9CCG6"/>
<proteinExistence type="inferred from homology"/>
<dbReference type="EMBL" id="AMCI01004672">
    <property type="protein sequence ID" value="EJW97620.1"/>
    <property type="molecule type" value="Genomic_DNA"/>
</dbReference>
<evidence type="ECO:0000256" key="2">
    <source>
        <dbReference type="ARBA" id="ARBA00022741"/>
    </source>
</evidence>
<sequence>DIIIVPGVAFDKNRNRMGRGRGFYDRLLSDVNATKIGICFGFQISEDIPVEPFDKKMDMVITEDHIY</sequence>
<dbReference type="GO" id="GO:0009396">
    <property type="term" value="P:folic acid-containing compound biosynthetic process"/>
    <property type="evidence" value="ECO:0007669"/>
    <property type="project" value="TreeGrafter"/>
</dbReference>
<dbReference type="InterPro" id="IPR002698">
    <property type="entry name" value="FTHF_cligase"/>
</dbReference>
<feature type="non-terminal residue" evidence="4">
    <location>
        <position position="1"/>
    </location>
</feature>
<dbReference type="EC" id="6.3.3.2" evidence="4"/>
<keyword evidence="2" id="KW-0547">Nucleotide-binding</keyword>
<organism evidence="4">
    <name type="scientific">gut metagenome</name>
    <dbReference type="NCBI Taxonomy" id="749906"/>
    <lineage>
        <taxon>unclassified sequences</taxon>
        <taxon>metagenomes</taxon>
        <taxon>organismal metagenomes</taxon>
    </lineage>
</organism>
<dbReference type="Gene3D" id="3.40.50.10420">
    <property type="entry name" value="NagB/RpiA/CoA transferase-like"/>
    <property type="match status" value="1"/>
</dbReference>
<protein>
    <submittedName>
        <fullName evidence="4">5-formyltetrahydrofolate cyclo-ligase</fullName>
        <ecNumber evidence="4">6.3.3.2</ecNumber>
    </submittedName>
</protein>
<dbReference type="GO" id="GO:0030272">
    <property type="term" value="F:5-formyltetrahydrofolate cyclo-ligase activity"/>
    <property type="evidence" value="ECO:0007669"/>
    <property type="project" value="UniProtKB-EC"/>
</dbReference>
<name>J9CCG6_9ZZZZ</name>
<dbReference type="PANTHER" id="PTHR23407:SF1">
    <property type="entry name" value="5-FORMYLTETRAHYDROFOLATE CYCLO-LIGASE"/>
    <property type="match status" value="1"/>
</dbReference>
<keyword evidence="4" id="KW-0436">Ligase</keyword>
<keyword evidence="3" id="KW-0067">ATP-binding</keyword>
<dbReference type="InterPro" id="IPR024185">
    <property type="entry name" value="FTHF_cligase-like_sf"/>
</dbReference>
<evidence type="ECO:0000256" key="3">
    <source>
        <dbReference type="ARBA" id="ARBA00022840"/>
    </source>
</evidence>
<comment type="similarity">
    <text evidence="1">Belongs to the 5-formyltetrahydrofolate cyclo-ligase family.</text>
</comment>